<gene>
    <name evidence="10" type="ORF">A5634_14880</name>
</gene>
<feature type="transmembrane region" description="Helical" evidence="9">
    <location>
        <begin position="169"/>
        <end position="186"/>
    </location>
</feature>
<organism evidence="10 11">
    <name type="scientific">Mycobacterium asiaticum</name>
    <dbReference type="NCBI Taxonomy" id="1790"/>
    <lineage>
        <taxon>Bacteria</taxon>
        <taxon>Bacillati</taxon>
        <taxon>Actinomycetota</taxon>
        <taxon>Actinomycetes</taxon>
        <taxon>Mycobacteriales</taxon>
        <taxon>Mycobacteriaceae</taxon>
        <taxon>Mycobacterium</taxon>
    </lineage>
</organism>
<dbReference type="InterPro" id="IPR018584">
    <property type="entry name" value="GT87"/>
</dbReference>
<feature type="transmembrane region" description="Helical" evidence="9">
    <location>
        <begin position="139"/>
        <end position="160"/>
    </location>
</feature>
<dbReference type="RefSeq" id="WP_065142437.1">
    <property type="nucleotide sequence ID" value="NZ_LZLS01000015.1"/>
</dbReference>
<feature type="transmembrane region" description="Helical" evidence="9">
    <location>
        <begin position="214"/>
        <end position="238"/>
    </location>
</feature>
<dbReference type="AlphaFoldDB" id="A0A1A3PBB6"/>
<feature type="transmembrane region" description="Helical" evidence="9">
    <location>
        <begin position="326"/>
        <end position="345"/>
    </location>
</feature>
<name>A0A1A3PBB6_MYCAS</name>
<evidence type="ECO:0000313" key="11">
    <source>
        <dbReference type="Proteomes" id="UP000093928"/>
    </source>
</evidence>
<dbReference type="GO" id="GO:0005886">
    <property type="term" value="C:plasma membrane"/>
    <property type="evidence" value="ECO:0007669"/>
    <property type="project" value="UniProtKB-SubCell"/>
</dbReference>
<keyword evidence="5 9" id="KW-1133">Transmembrane helix</keyword>
<feature type="transmembrane region" description="Helical" evidence="9">
    <location>
        <begin position="454"/>
        <end position="471"/>
    </location>
</feature>
<evidence type="ECO:0000256" key="4">
    <source>
        <dbReference type="ARBA" id="ARBA00022692"/>
    </source>
</evidence>
<evidence type="ECO:0000256" key="8">
    <source>
        <dbReference type="SAM" id="MobiDB-lite"/>
    </source>
</evidence>
<dbReference type="GO" id="GO:0016758">
    <property type="term" value="F:hexosyltransferase activity"/>
    <property type="evidence" value="ECO:0007669"/>
    <property type="project" value="InterPro"/>
</dbReference>
<comment type="caution">
    <text evidence="10">The sequence shown here is derived from an EMBL/GenBank/DDBJ whole genome shotgun (WGS) entry which is preliminary data.</text>
</comment>
<feature type="transmembrane region" description="Helical" evidence="9">
    <location>
        <begin position="405"/>
        <end position="423"/>
    </location>
</feature>
<protein>
    <recommendedName>
        <fullName evidence="12">DUF2029 domain-containing protein</fullName>
    </recommendedName>
</protein>
<reference evidence="10 11" key="1">
    <citation type="submission" date="2016-06" db="EMBL/GenBank/DDBJ databases">
        <authorList>
            <person name="Kjaerup R.B."/>
            <person name="Dalgaard T.S."/>
            <person name="Juul-Madsen H.R."/>
        </authorList>
    </citation>
    <scope>NUCLEOTIDE SEQUENCE [LARGE SCALE GENOMIC DNA]</scope>
    <source>
        <strain evidence="10 11">1165133.8</strain>
    </source>
</reference>
<feature type="region of interest" description="Disordered" evidence="8">
    <location>
        <begin position="474"/>
        <end position="498"/>
    </location>
</feature>
<evidence type="ECO:0000256" key="1">
    <source>
        <dbReference type="ARBA" id="ARBA00004651"/>
    </source>
</evidence>
<feature type="transmembrane region" description="Helical" evidence="9">
    <location>
        <begin position="30"/>
        <end position="54"/>
    </location>
</feature>
<feature type="compositionally biased region" description="Polar residues" evidence="8">
    <location>
        <begin position="483"/>
        <end position="498"/>
    </location>
</feature>
<keyword evidence="6 9" id="KW-0472">Membrane</keyword>
<sequence length="498" mass="53223">MTRLVEMSNDAIAATRVKVAALFCLPDRTLLLGIILSASTLSAVIGLVLSQYYAVDVVSSLLFPAEDCWLDWGTQIGRHCFCDYGIVGGLGMRANPWEPYPMFLPWNDYKPAGSNYPAAGMLPQLLFGVLGAWLHMPRLGLVGFLLVSLSALLTPAFWAARGSRGLERVVVFIALGLAAIPVWAVFDRGNSVGLVAPIGLLFLVALRRRRWNSVAIAVVLAALVKPQFVILIVAIFAARQWRTGSLAVMGVAISNFVPYLLWPRDFPNTIVQSARSALHYSNTVATLNGPYNVSFAKGIFFFPDKLIDPQRGYVSNVFFDAVRPQIGYIAAFLIIGSVLFLGQRIPPVMVGITLLATASLFPGLVFHTYLVFALPIAALVVRDADRPPGSGLFDDLARVGGDRPVVGFCVTLATALSIAPIPLPGPPVAMPIAGQLGNVGIVGSTPIVSTTAELTPLLWLVACAAIIVSYARRPTSKGDSDTPKTSATTSSDTLIDSS</sequence>
<accession>A0A1A3PBB6</accession>
<dbReference type="Proteomes" id="UP000093928">
    <property type="component" value="Unassembled WGS sequence"/>
</dbReference>
<evidence type="ECO:0000256" key="6">
    <source>
        <dbReference type="ARBA" id="ARBA00023136"/>
    </source>
</evidence>
<evidence type="ECO:0000256" key="5">
    <source>
        <dbReference type="ARBA" id="ARBA00022989"/>
    </source>
</evidence>
<feature type="transmembrane region" description="Helical" evidence="9">
    <location>
        <begin position="365"/>
        <end position="384"/>
    </location>
</feature>
<evidence type="ECO:0008006" key="12">
    <source>
        <dbReference type="Google" id="ProtNLM"/>
    </source>
</evidence>
<evidence type="ECO:0000256" key="3">
    <source>
        <dbReference type="ARBA" id="ARBA00022679"/>
    </source>
</evidence>
<comment type="similarity">
    <text evidence="7">Belongs to the glycosyltransferase 87 family.</text>
</comment>
<evidence type="ECO:0000313" key="10">
    <source>
        <dbReference type="EMBL" id="OBK30990.1"/>
    </source>
</evidence>
<feature type="transmembrane region" description="Helical" evidence="9">
    <location>
        <begin position="244"/>
        <end position="262"/>
    </location>
</feature>
<keyword evidence="3" id="KW-0808">Transferase</keyword>
<evidence type="ECO:0000256" key="9">
    <source>
        <dbReference type="SAM" id="Phobius"/>
    </source>
</evidence>
<proteinExistence type="inferred from homology"/>
<comment type="subcellular location">
    <subcellularLocation>
        <location evidence="1">Cell membrane</location>
        <topology evidence="1">Multi-pass membrane protein</topology>
    </subcellularLocation>
</comment>
<keyword evidence="4 9" id="KW-0812">Transmembrane</keyword>
<feature type="transmembrane region" description="Helical" evidence="9">
    <location>
        <begin position="192"/>
        <end position="207"/>
    </location>
</feature>
<evidence type="ECO:0000256" key="2">
    <source>
        <dbReference type="ARBA" id="ARBA00022475"/>
    </source>
</evidence>
<keyword evidence="2" id="KW-1003">Cell membrane</keyword>
<dbReference type="EMBL" id="LZLS01000015">
    <property type="protein sequence ID" value="OBK30990.1"/>
    <property type="molecule type" value="Genomic_DNA"/>
</dbReference>
<dbReference type="Pfam" id="PF09594">
    <property type="entry name" value="GT87"/>
    <property type="match status" value="1"/>
</dbReference>
<dbReference type="OrthoDB" id="4669379at2"/>
<evidence type="ECO:0000256" key="7">
    <source>
        <dbReference type="ARBA" id="ARBA00024033"/>
    </source>
</evidence>